<keyword evidence="1" id="KW-0804">Transcription</keyword>
<dbReference type="SUPFAM" id="SSF53448">
    <property type="entry name" value="Nucleotide-diphospho-sugar transferases"/>
    <property type="match status" value="1"/>
</dbReference>
<keyword evidence="1" id="KW-0240">DNA-directed RNA polymerase</keyword>
<sequence length="279" mass="31138">MQTIVFCRFSYPAIGGFQVDHDTIDARRAFLYAPERMEQRFALFEHLCLPGLRTQTDPDFDLVVLIGTCLPDPYLARLQALLAGMPQARIIARDPAPHRQICQSVLNAARKHVNKPCLQVRHDDDDALAVDFIARLRKAASDCEALLLGNKLVGFDWNRGYTICRSDLHPFEITETVTPYLGVAQAMAVQGGVRQSLMNFAHSRINRFMPTVTFADPPMFLRAHHAHNDSRQKAGVSHPDFHAPTVEHIETLNRRFALTADAVESAFAPAASNGLRARG</sequence>
<dbReference type="EMBL" id="BMFC01000024">
    <property type="protein sequence ID" value="GGC22912.1"/>
    <property type="molecule type" value="Genomic_DNA"/>
</dbReference>
<proteinExistence type="predicted"/>
<name>A0ABQ1LDR5_9RHOB</name>
<dbReference type="Pfam" id="PF11316">
    <property type="entry name" value="Rhamno_transf"/>
    <property type="match status" value="1"/>
</dbReference>
<accession>A0ABQ1LDR5</accession>
<organism evidence="1 2">
    <name type="scientific">Marivita lacus</name>
    <dbReference type="NCBI Taxonomy" id="1323742"/>
    <lineage>
        <taxon>Bacteria</taxon>
        <taxon>Pseudomonadati</taxon>
        <taxon>Pseudomonadota</taxon>
        <taxon>Alphaproteobacteria</taxon>
        <taxon>Rhodobacterales</taxon>
        <taxon>Roseobacteraceae</taxon>
        <taxon>Marivita</taxon>
    </lineage>
</organism>
<reference evidence="2" key="1">
    <citation type="journal article" date="2019" name="Int. J. Syst. Evol. Microbiol.">
        <title>The Global Catalogue of Microorganisms (GCM) 10K type strain sequencing project: providing services to taxonomists for standard genome sequencing and annotation.</title>
        <authorList>
            <consortium name="The Broad Institute Genomics Platform"/>
            <consortium name="The Broad Institute Genome Sequencing Center for Infectious Disease"/>
            <person name="Wu L."/>
            <person name="Ma J."/>
        </authorList>
    </citation>
    <scope>NUCLEOTIDE SEQUENCE [LARGE SCALE GENOMIC DNA]</scope>
    <source>
        <strain evidence="2">CGMCC 1.12478</strain>
    </source>
</reference>
<dbReference type="RefSeq" id="WP_188484291.1">
    <property type="nucleotide sequence ID" value="NZ_BMFC01000024.1"/>
</dbReference>
<gene>
    <name evidence="1" type="ORF">GCM10011363_44330</name>
</gene>
<keyword evidence="2" id="KW-1185">Reference proteome</keyword>
<evidence type="ECO:0000313" key="2">
    <source>
        <dbReference type="Proteomes" id="UP000645462"/>
    </source>
</evidence>
<dbReference type="InterPro" id="IPR021466">
    <property type="entry name" value="Put_rhamnosyl_transferase"/>
</dbReference>
<comment type="caution">
    <text evidence="1">The sequence shown here is derived from an EMBL/GenBank/DDBJ whole genome shotgun (WGS) entry which is preliminary data.</text>
</comment>
<dbReference type="Proteomes" id="UP000645462">
    <property type="component" value="Unassembled WGS sequence"/>
</dbReference>
<dbReference type="InterPro" id="IPR029044">
    <property type="entry name" value="Nucleotide-diphossugar_trans"/>
</dbReference>
<protein>
    <submittedName>
        <fullName evidence="1">DNA-directed RNA polymerase subunit beta</fullName>
    </submittedName>
</protein>
<dbReference type="GO" id="GO:0000428">
    <property type="term" value="C:DNA-directed RNA polymerase complex"/>
    <property type="evidence" value="ECO:0007669"/>
    <property type="project" value="UniProtKB-KW"/>
</dbReference>
<evidence type="ECO:0000313" key="1">
    <source>
        <dbReference type="EMBL" id="GGC22912.1"/>
    </source>
</evidence>